<evidence type="ECO:0000313" key="3">
    <source>
        <dbReference type="Proteomes" id="UP000219182"/>
    </source>
</evidence>
<proteinExistence type="predicted"/>
<feature type="transmembrane region" description="Helical" evidence="1">
    <location>
        <begin position="119"/>
        <end position="137"/>
    </location>
</feature>
<dbReference type="InterPro" id="IPR009825">
    <property type="entry name" value="ECF_substrate-spec-like"/>
</dbReference>
<sequence length="258" mass="27363">MTADAPQPRSLVTTGGVSIGGAPVSYTAILAALVAVLAFIPASIVVGGMGGGWPLHDVIHPLLGLLLGPIAGPIASVVGIVIGNVIAPYTNLGPWSPLMGAMSAFAVGMVMYPKRSLWYVPWIITLAANLIYLWQSLSFGIGFWLWLSNVFTVDVALILIAIPQIRNWAIDQIRNGAASLSLYGAYFVVFFFGSTAGIQLNWVPSFATNPWPAEVWPPLVFIIFAERVVFTAVGALVAFALIAAIRRSPIAKAKLAGY</sequence>
<dbReference type="Pfam" id="PF07155">
    <property type="entry name" value="ECF-ribofla_trS"/>
    <property type="match status" value="1"/>
</dbReference>
<organism evidence="2 3">
    <name type="scientific">Mesorhizobium sanjuanii</name>
    <dbReference type="NCBI Taxonomy" id="2037900"/>
    <lineage>
        <taxon>Bacteria</taxon>
        <taxon>Pseudomonadati</taxon>
        <taxon>Pseudomonadota</taxon>
        <taxon>Alphaproteobacteria</taxon>
        <taxon>Hyphomicrobiales</taxon>
        <taxon>Phyllobacteriaceae</taxon>
        <taxon>Mesorhizobium</taxon>
    </lineage>
</organism>
<evidence type="ECO:0000256" key="1">
    <source>
        <dbReference type="SAM" id="Phobius"/>
    </source>
</evidence>
<feature type="transmembrane region" description="Helical" evidence="1">
    <location>
        <begin position="183"/>
        <end position="203"/>
    </location>
</feature>
<feature type="transmembrane region" description="Helical" evidence="1">
    <location>
        <begin position="62"/>
        <end position="86"/>
    </location>
</feature>
<dbReference type="RefSeq" id="WP_097572509.1">
    <property type="nucleotide sequence ID" value="NZ_NWQG01000032.1"/>
</dbReference>
<dbReference type="EMBL" id="NWQG01000032">
    <property type="protein sequence ID" value="PDQ21925.1"/>
    <property type="molecule type" value="Genomic_DNA"/>
</dbReference>
<dbReference type="Gene3D" id="1.10.1760.20">
    <property type="match status" value="1"/>
</dbReference>
<name>A0A2A6FJL1_9HYPH</name>
<feature type="transmembrane region" description="Helical" evidence="1">
    <location>
        <begin position="215"/>
        <end position="245"/>
    </location>
</feature>
<keyword evidence="3" id="KW-1185">Reference proteome</keyword>
<feature type="transmembrane region" description="Helical" evidence="1">
    <location>
        <begin position="143"/>
        <end position="162"/>
    </location>
</feature>
<comment type="caution">
    <text evidence="2">The sequence shown here is derived from an EMBL/GenBank/DDBJ whole genome shotgun (WGS) entry which is preliminary data.</text>
</comment>
<protein>
    <recommendedName>
        <fullName evidence="4">ECF transporter S component</fullName>
    </recommendedName>
</protein>
<dbReference type="Proteomes" id="UP000219182">
    <property type="component" value="Unassembled WGS sequence"/>
</dbReference>
<feature type="transmembrane region" description="Helical" evidence="1">
    <location>
        <begin position="92"/>
        <end position="112"/>
    </location>
</feature>
<reference evidence="2 3" key="1">
    <citation type="submission" date="2017-09" db="EMBL/GenBank/DDBJ databases">
        <title>Mesorhizobum sanjuanii sp. nov. isolated from nodules of Lotus tenuis in saline-alkaline lowlands of Flooding Pampa.</title>
        <authorList>
            <person name="Sannazzaro A.I."/>
            <person name="Torres Tejerizo G.A."/>
            <person name="Fontana F."/>
            <person name="Cumpa Velazquez L.M."/>
            <person name="Hansen L."/>
            <person name="Pistorio M."/>
            <person name="Estrella M.J."/>
        </authorList>
    </citation>
    <scope>NUCLEOTIDE SEQUENCE [LARGE SCALE GENOMIC DNA]</scope>
    <source>
        <strain evidence="2 3">BSA136</strain>
    </source>
</reference>
<dbReference type="GO" id="GO:0016020">
    <property type="term" value="C:membrane"/>
    <property type="evidence" value="ECO:0007669"/>
    <property type="project" value="InterPro"/>
</dbReference>
<evidence type="ECO:0000313" key="2">
    <source>
        <dbReference type="EMBL" id="PDQ21925.1"/>
    </source>
</evidence>
<evidence type="ECO:0008006" key="4">
    <source>
        <dbReference type="Google" id="ProtNLM"/>
    </source>
</evidence>
<keyword evidence="1" id="KW-0472">Membrane</keyword>
<feature type="transmembrane region" description="Helical" evidence="1">
    <location>
        <begin position="26"/>
        <end position="50"/>
    </location>
</feature>
<keyword evidence="1" id="KW-0812">Transmembrane</keyword>
<keyword evidence="1" id="KW-1133">Transmembrane helix</keyword>
<accession>A0A2A6FJL1</accession>
<dbReference type="AlphaFoldDB" id="A0A2A6FJL1"/>
<gene>
    <name evidence="2" type="ORF">CN311_06500</name>
</gene>